<organism evidence="2 3">
    <name type="scientific">Rhodotorula toruloides</name>
    <name type="common">Yeast</name>
    <name type="synonym">Rhodosporidium toruloides</name>
    <dbReference type="NCBI Taxonomy" id="5286"/>
    <lineage>
        <taxon>Eukaryota</taxon>
        <taxon>Fungi</taxon>
        <taxon>Dikarya</taxon>
        <taxon>Basidiomycota</taxon>
        <taxon>Pucciniomycotina</taxon>
        <taxon>Microbotryomycetes</taxon>
        <taxon>Sporidiobolales</taxon>
        <taxon>Sporidiobolaceae</taxon>
        <taxon>Rhodotorula</taxon>
    </lineage>
</organism>
<accession>A0A511KJJ7</accession>
<evidence type="ECO:0000313" key="2">
    <source>
        <dbReference type="EMBL" id="GEM10558.1"/>
    </source>
</evidence>
<protein>
    <recommendedName>
        <fullName evidence="4">Clp1-like protein</fullName>
    </recommendedName>
</protein>
<dbReference type="OrthoDB" id="2529011at2759"/>
<gene>
    <name evidence="2" type="ORF">Rt10032_c11g4575</name>
</gene>
<comment type="caution">
    <text evidence="2">The sequence shown here is derived from an EMBL/GenBank/DDBJ whole genome shotgun (WGS) entry which is preliminary data.</text>
</comment>
<dbReference type="AlphaFoldDB" id="A0A511KJJ7"/>
<proteinExistence type="predicted"/>
<evidence type="ECO:0008006" key="4">
    <source>
        <dbReference type="Google" id="ProtNLM"/>
    </source>
</evidence>
<name>A0A511KJJ7_RHOTO</name>
<reference evidence="2 3" key="1">
    <citation type="submission" date="2019-07" db="EMBL/GenBank/DDBJ databases">
        <title>Rhodotorula toruloides NBRC10032 genome sequencing.</title>
        <authorList>
            <person name="Shida Y."/>
            <person name="Takaku H."/>
            <person name="Ogasawara W."/>
            <person name="Mori K."/>
        </authorList>
    </citation>
    <scope>NUCLEOTIDE SEQUENCE [LARGE SCALE GENOMIC DNA]</scope>
    <source>
        <strain evidence="2 3">NBRC10032</strain>
    </source>
</reference>
<evidence type="ECO:0000313" key="3">
    <source>
        <dbReference type="Proteomes" id="UP000321518"/>
    </source>
</evidence>
<sequence length="275" mass="29649">MSDANALIRDYPPPAPGQQPFGPFLTPSGSLRIPSTLPQFPAFVGRVPTPADSRAATPVTGSGQADPVAELGADCLEAATRTTIQPHLVYDPGGGGDSPTPSFALCIAPPAALPLPTHVLHLTFTACDETLLVPIHHSIWAIKTRLFAQPDSPLSPPPPPYDPPLPRQNLISLPIVRYAVPFKTIWSILYEFVHTGSTAAVLANLLTHQVPPSPLSAEPRQRYQLGALIAKLERIRRLWHDVVALGAEDEELWEALARAWAVLLAELTEELNEPV</sequence>
<feature type="region of interest" description="Disordered" evidence="1">
    <location>
        <begin position="1"/>
        <end position="28"/>
    </location>
</feature>
<dbReference type="Proteomes" id="UP000321518">
    <property type="component" value="Unassembled WGS sequence"/>
</dbReference>
<dbReference type="EMBL" id="BJWK01000011">
    <property type="protein sequence ID" value="GEM10558.1"/>
    <property type="molecule type" value="Genomic_DNA"/>
</dbReference>
<evidence type="ECO:0000256" key="1">
    <source>
        <dbReference type="SAM" id="MobiDB-lite"/>
    </source>
</evidence>